<evidence type="ECO:0000259" key="2">
    <source>
        <dbReference type="PROSITE" id="PS50222"/>
    </source>
</evidence>
<protein>
    <recommendedName>
        <fullName evidence="2">EF-hand domain-containing protein</fullName>
    </recommendedName>
</protein>
<name>A0A9W7ED63_9STRA</name>
<dbReference type="AlphaFoldDB" id="A0A9W7ED63"/>
<dbReference type="Proteomes" id="UP001165082">
    <property type="component" value="Unassembled WGS sequence"/>
</dbReference>
<comment type="caution">
    <text evidence="3">The sequence shown here is derived from an EMBL/GenBank/DDBJ whole genome shotgun (WGS) entry which is preliminary data.</text>
</comment>
<dbReference type="EMBL" id="BRXZ01001577">
    <property type="protein sequence ID" value="GMH74418.1"/>
    <property type="molecule type" value="Genomic_DNA"/>
</dbReference>
<sequence length="119" mass="13076">HVFGGNKGVLLSLFSTFDTDRNGIVDIPEVVSALILCSKLKMQMKWKLLFDLNDENLDNELSEAEIDMMMLSCHRGMAKMMSKSNNVSIQSLHGIAAFVFRAVDRGEWLGGGRGGNGVV</sequence>
<accession>A0A9W7ED63</accession>
<keyword evidence="4" id="KW-1185">Reference proteome</keyword>
<dbReference type="GO" id="GO:0005509">
    <property type="term" value="F:calcium ion binding"/>
    <property type="evidence" value="ECO:0007669"/>
    <property type="project" value="InterPro"/>
</dbReference>
<gene>
    <name evidence="3" type="ORF">TrRE_jg6530</name>
</gene>
<dbReference type="InterPro" id="IPR011992">
    <property type="entry name" value="EF-hand-dom_pair"/>
</dbReference>
<evidence type="ECO:0000256" key="1">
    <source>
        <dbReference type="ARBA" id="ARBA00022837"/>
    </source>
</evidence>
<dbReference type="OrthoDB" id="198766at2759"/>
<evidence type="ECO:0000313" key="3">
    <source>
        <dbReference type="EMBL" id="GMH74418.1"/>
    </source>
</evidence>
<feature type="non-terminal residue" evidence="3">
    <location>
        <position position="1"/>
    </location>
</feature>
<proteinExistence type="predicted"/>
<dbReference type="Gene3D" id="1.10.238.10">
    <property type="entry name" value="EF-hand"/>
    <property type="match status" value="1"/>
</dbReference>
<dbReference type="InterPro" id="IPR002048">
    <property type="entry name" value="EF_hand_dom"/>
</dbReference>
<keyword evidence="1" id="KW-0106">Calcium</keyword>
<organism evidence="3 4">
    <name type="scientific">Triparma retinervis</name>
    <dbReference type="NCBI Taxonomy" id="2557542"/>
    <lineage>
        <taxon>Eukaryota</taxon>
        <taxon>Sar</taxon>
        <taxon>Stramenopiles</taxon>
        <taxon>Ochrophyta</taxon>
        <taxon>Bolidophyceae</taxon>
        <taxon>Parmales</taxon>
        <taxon>Triparmaceae</taxon>
        <taxon>Triparma</taxon>
    </lineage>
</organism>
<feature type="domain" description="EF-hand" evidence="2">
    <location>
        <begin position="5"/>
        <end position="40"/>
    </location>
</feature>
<reference evidence="3" key="1">
    <citation type="submission" date="2022-07" db="EMBL/GenBank/DDBJ databases">
        <title>Genome analysis of Parmales, a sister group of diatoms, reveals the evolutionary specialization of diatoms from phago-mixotrophs to photoautotrophs.</title>
        <authorList>
            <person name="Ban H."/>
            <person name="Sato S."/>
            <person name="Yoshikawa S."/>
            <person name="Kazumasa Y."/>
            <person name="Nakamura Y."/>
            <person name="Ichinomiya M."/>
            <person name="Saitoh K."/>
            <person name="Sato N."/>
            <person name="Blanc-Mathieu R."/>
            <person name="Endo H."/>
            <person name="Kuwata A."/>
            <person name="Ogata H."/>
        </authorList>
    </citation>
    <scope>NUCLEOTIDE SEQUENCE</scope>
</reference>
<dbReference type="PROSITE" id="PS00018">
    <property type="entry name" value="EF_HAND_1"/>
    <property type="match status" value="1"/>
</dbReference>
<dbReference type="SUPFAM" id="SSF47473">
    <property type="entry name" value="EF-hand"/>
    <property type="match status" value="1"/>
</dbReference>
<dbReference type="PROSITE" id="PS50222">
    <property type="entry name" value="EF_HAND_2"/>
    <property type="match status" value="1"/>
</dbReference>
<evidence type="ECO:0000313" key="4">
    <source>
        <dbReference type="Proteomes" id="UP001165082"/>
    </source>
</evidence>
<dbReference type="InterPro" id="IPR018247">
    <property type="entry name" value="EF_Hand_1_Ca_BS"/>
</dbReference>